<dbReference type="Gene3D" id="3.40.50.720">
    <property type="entry name" value="NAD(P)-binding Rossmann-like Domain"/>
    <property type="match status" value="1"/>
</dbReference>
<proteinExistence type="inferred from homology"/>
<keyword evidence="2" id="KW-0560">Oxidoreductase</keyword>
<dbReference type="EMBL" id="QGTR01000001">
    <property type="protein sequence ID" value="PWW04553.1"/>
    <property type="molecule type" value="Genomic_DNA"/>
</dbReference>
<name>A0A317PSW0_9HYPH</name>
<dbReference type="FunFam" id="3.40.50.720:FF:000084">
    <property type="entry name" value="Short-chain dehydrogenase reductase"/>
    <property type="match status" value="1"/>
</dbReference>
<organism evidence="3 4">
    <name type="scientific">Hoeflea marina</name>
    <dbReference type="NCBI Taxonomy" id="274592"/>
    <lineage>
        <taxon>Bacteria</taxon>
        <taxon>Pseudomonadati</taxon>
        <taxon>Pseudomonadota</taxon>
        <taxon>Alphaproteobacteria</taxon>
        <taxon>Hyphomicrobiales</taxon>
        <taxon>Rhizobiaceae</taxon>
        <taxon>Hoeflea</taxon>
    </lineage>
</organism>
<dbReference type="OrthoDB" id="9803333at2"/>
<evidence type="ECO:0000256" key="1">
    <source>
        <dbReference type="ARBA" id="ARBA00006484"/>
    </source>
</evidence>
<dbReference type="GO" id="GO:0048038">
    <property type="term" value="F:quinone binding"/>
    <property type="evidence" value="ECO:0007669"/>
    <property type="project" value="TreeGrafter"/>
</dbReference>
<dbReference type="PANTHER" id="PTHR42760:SF133">
    <property type="entry name" value="3-OXOACYL-[ACYL-CARRIER-PROTEIN] REDUCTASE"/>
    <property type="match status" value="1"/>
</dbReference>
<comment type="caution">
    <text evidence="3">The sequence shown here is derived from an EMBL/GenBank/DDBJ whole genome shotgun (WGS) entry which is preliminary data.</text>
</comment>
<dbReference type="Pfam" id="PF13561">
    <property type="entry name" value="adh_short_C2"/>
    <property type="match status" value="1"/>
</dbReference>
<dbReference type="PANTHER" id="PTHR42760">
    <property type="entry name" value="SHORT-CHAIN DEHYDROGENASES/REDUCTASES FAMILY MEMBER"/>
    <property type="match status" value="1"/>
</dbReference>
<dbReference type="GO" id="GO:0006633">
    <property type="term" value="P:fatty acid biosynthetic process"/>
    <property type="evidence" value="ECO:0007669"/>
    <property type="project" value="TreeGrafter"/>
</dbReference>
<evidence type="ECO:0000256" key="2">
    <source>
        <dbReference type="ARBA" id="ARBA00023002"/>
    </source>
</evidence>
<dbReference type="GO" id="GO:0016616">
    <property type="term" value="F:oxidoreductase activity, acting on the CH-OH group of donors, NAD or NADP as acceptor"/>
    <property type="evidence" value="ECO:0007669"/>
    <property type="project" value="TreeGrafter"/>
</dbReference>
<gene>
    <name evidence="3" type="ORF">DFR52_1011252</name>
</gene>
<dbReference type="InterPro" id="IPR002347">
    <property type="entry name" value="SDR_fam"/>
</dbReference>
<sequence length="258" mass="26610">MTEAARPIAIVTGGRRGIGLGIVRALAQSGFDIAITGLEDSDAESSSLIDELGDIGASAIYVQSDLADLAGHQRVVDLVTGSLGPIACLVNNAGMASVVRGDFLEMKPENFDRILSVNLRGTVFFTQAVARSMLAGGAGTARSIITISSVSAEMASPDRIDYCISKAALAAFSRSLALRLAEPGIAVFEIRPGIIRSDMTAKVSEKYDRLIGEGLVPAGRWGEAEDVGKAVAALAGGAFAFSSGSVIHVDGALSVSRL</sequence>
<dbReference type="SUPFAM" id="SSF51735">
    <property type="entry name" value="NAD(P)-binding Rossmann-fold domains"/>
    <property type="match status" value="1"/>
</dbReference>
<reference evidence="3 4" key="1">
    <citation type="submission" date="2018-05" db="EMBL/GenBank/DDBJ databases">
        <title>Genomic Encyclopedia of Type Strains, Phase IV (KMG-IV): sequencing the most valuable type-strain genomes for metagenomic binning, comparative biology and taxonomic classification.</title>
        <authorList>
            <person name="Goeker M."/>
        </authorList>
    </citation>
    <scope>NUCLEOTIDE SEQUENCE [LARGE SCALE GENOMIC DNA]</scope>
    <source>
        <strain evidence="3 4">DSM 16791</strain>
    </source>
</reference>
<dbReference type="AlphaFoldDB" id="A0A317PSW0"/>
<dbReference type="Proteomes" id="UP000246352">
    <property type="component" value="Unassembled WGS sequence"/>
</dbReference>
<dbReference type="NCBIfam" id="NF009386">
    <property type="entry name" value="PRK12745.1"/>
    <property type="match status" value="1"/>
</dbReference>
<dbReference type="RefSeq" id="WP_110030977.1">
    <property type="nucleotide sequence ID" value="NZ_QGTR01000001.1"/>
</dbReference>
<dbReference type="PROSITE" id="PS00061">
    <property type="entry name" value="ADH_SHORT"/>
    <property type="match status" value="1"/>
</dbReference>
<evidence type="ECO:0000313" key="3">
    <source>
        <dbReference type="EMBL" id="PWW04553.1"/>
    </source>
</evidence>
<dbReference type="InterPro" id="IPR020904">
    <property type="entry name" value="Sc_DH/Rdtase_CS"/>
</dbReference>
<protein>
    <submittedName>
        <fullName evidence="3">NAD(P)-dependent dehydrogenase (Short-subunit alcohol dehydrogenase family)</fullName>
    </submittedName>
</protein>
<accession>A0A317PSW0</accession>
<evidence type="ECO:0000313" key="4">
    <source>
        <dbReference type="Proteomes" id="UP000246352"/>
    </source>
</evidence>
<dbReference type="PRINTS" id="PR00081">
    <property type="entry name" value="GDHRDH"/>
</dbReference>
<dbReference type="PRINTS" id="PR00080">
    <property type="entry name" value="SDRFAMILY"/>
</dbReference>
<comment type="similarity">
    <text evidence="1">Belongs to the short-chain dehydrogenases/reductases (SDR) family.</text>
</comment>
<dbReference type="InterPro" id="IPR036291">
    <property type="entry name" value="NAD(P)-bd_dom_sf"/>
</dbReference>
<keyword evidence="4" id="KW-1185">Reference proteome</keyword>